<organism evidence="1 2">
    <name type="scientific">Sandaracinus amylolyticus</name>
    <dbReference type="NCBI Taxonomy" id="927083"/>
    <lineage>
        <taxon>Bacteria</taxon>
        <taxon>Pseudomonadati</taxon>
        <taxon>Myxococcota</taxon>
        <taxon>Polyangia</taxon>
        <taxon>Polyangiales</taxon>
        <taxon>Sandaracinaceae</taxon>
        <taxon>Sandaracinus</taxon>
    </lineage>
</organism>
<keyword evidence="2" id="KW-1185">Reference proteome</keyword>
<reference evidence="1 2" key="1">
    <citation type="submission" date="2015-03" db="EMBL/GenBank/DDBJ databases">
        <title>Genome assembly of Sandaracinus amylolyticus DSM 53668.</title>
        <authorList>
            <person name="Sharma G."/>
            <person name="Subramanian S."/>
        </authorList>
    </citation>
    <scope>NUCLEOTIDE SEQUENCE [LARGE SCALE GENOMIC DNA]</scope>
    <source>
        <strain evidence="1 2">DSM 53668</strain>
    </source>
</reference>
<accession>A0A0F6W158</accession>
<dbReference type="Proteomes" id="UP000034883">
    <property type="component" value="Chromosome"/>
</dbReference>
<name>A0A0F6W158_9BACT</name>
<dbReference type="STRING" id="927083.DB32_001789"/>
<dbReference type="RefSeq" id="WP_157068864.1">
    <property type="nucleotide sequence ID" value="NZ_CP011125.1"/>
</dbReference>
<evidence type="ECO:0000313" key="1">
    <source>
        <dbReference type="EMBL" id="AKF04640.1"/>
    </source>
</evidence>
<proteinExistence type="predicted"/>
<gene>
    <name evidence="1" type="ORF">DB32_001789</name>
</gene>
<sequence length="105" mass="10991">MRLRVLAAALTVLALMIAGVVIDAVRRRADDAAGRAQRVALARTIGLPDLALSSGARWLRHPSQVEPAGALSDAPGALDVDPAGAWIAPPREVLRAGATGRLERR</sequence>
<dbReference type="EMBL" id="CP011125">
    <property type="protein sequence ID" value="AKF04640.1"/>
    <property type="molecule type" value="Genomic_DNA"/>
</dbReference>
<dbReference type="AlphaFoldDB" id="A0A0F6W158"/>
<dbReference type="KEGG" id="samy:DB32_001789"/>
<evidence type="ECO:0000313" key="2">
    <source>
        <dbReference type="Proteomes" id="UP000034883"/>
    </source>
</evidence>
<protein>
    <submittedName>
        <fullName evidence="1">Uncharacterized protein</fullName>
    </submittedName>
</protein>